<evidence type="ECO:0000256" key="5">
    <source>
        <dbReference type="ARBA" id="ARBA00022840"/>
    </source>
</evidence>
<dbReference type="InterPro" id="IPR005714">
    <property type="entry name" value="ATPase_T3SS_FliI/YscN"/>
</dbReference>
<dbReference type="InterPro" id="IPR003593">
    <property type="entry name" value="AAA+_ATPase"/>
</dbReference>
<evidence type="ECO:0000256" key="6">
    <source>
        <dbReference type="ARBA" id="ARBA00022927"/>
    </source>
</evidence>
<keyword evidence="3" id="KW-0963">Cytoplasm</keyword>
<dbReference type="NCBIfam" id="TIGR01026">
    <property type="entry name" value="fliI_yscN"/>
    <property type="match status" value="1"/>
</dbReference>
<dbReference type="Pfam" id="PF00006">
    <property type="entry name" value="ATP-synt_ab"/>
    <property type="match status" value="1"/>
</dbReference>
<dbReference type="InterPro" id="IPR050053">
    <property type="entry name" value="ATPase_alpha/beta_chains"/>
</dbReference>
<comment type="caution">
    <text evidence="10">The sequence shown here is derived from an EMBL/GenBank/DDBJ whole genome shotgun (WGS) entry which is preliminary data.</text>
</comment>
<evidence type="ECO:0000256" key="7">
    <source>
        <dbReference type="ARBA" id="ARBA00022967"/>
    </source>
</evidence>
<dbReference type="Gene3D" id="3.40.50.12240">
    <property type="match status" value="1"/>
</dbReference>
<comment type="subcellular location">
    <subcellularLocation>
        <location evidence="1">Cytoplasm</location>
    </subcellularLocation>
</comment>
<protein>
    <submittedName>
        <fullName evidence="10">FliI/YscN family ATPase</fullName>
    </submittedName>
</protein>
<evidence type="ECO:0000259" key="9">
    <source>
        <dbReference type="SMART" id="SM00382"/>
    </source>
</evidence>
<dbReference type="PROSITE" id="PS00152">
    <property type="entry name" value="ATPASE_ALPHA_BETA"/>
    <property type="match status" value="1"/>
</dbReference>
<dbReference type="Pfam" id="PF18269">
    <property type="entry name" value="T3SS_ATPase_C"/>
    <property type="match status" value="1"/>
</dbReference>
<dbReference type="SUPFAM" id="SSF52540">
    <property type="entry name" value="P-loop containing nucleoside triphosphate hydrolases"/>
    <property type="match status" value="1"/>
</dbReference>
<keyword evidence="6" id="KW-0653">Protein transport</keyword>
<keyword evidence="7" id="KW-1278">Translocase</keyword>
<name>A0ABS5ERK0_9PROT</name>
<accession>A0ABS5ERK0</accession>
<dbReference type="EMBL" id="JAAGBB010000001">
    <property type="protein sequence ID" value="MBR0662913.1"/>
    <property type="molecule type" value="Genomic_DNA"/>
</dbReference>
<dbReference type="InterPro" id="IPR000194">
    <property type="entry name" value="ATPase_F1/V1/A1_a/bsu_nucl-bd"/>
</dbReference>
<evidence type="ECO:0000313" key="11">
    <source>
        <dbReference type="Proteomes" id="UP001196870"/>
    </source>
</evidence>
<comment type="catalytic activity">
    <reaction evidence="8">
        <text>ATP + H2O + cellular proteinSide 1 = ADP + phosphate + cellular proteinSide 2.</text>
        <dbReference type="EC" id="7.4.2.8"/>
    </reaction>
</comment>
<dbReference type="SMART" id="SM00382">
    <property type="entry name" value="AAA"/>
    <property type="match status" value="1"/>
</dbReference>
<sequence length="431" mass="45476">MRPALDRLRARIATAQTRARFGRVERVLGTALEVRLGGLRLGELCRVGDGLAAEVVSVAEGRAVLTPVGEVAGLAAGMLVTPTGRGFEAPAGEALFGRVLDGLGRPIDGRGPLPPGPRVPVDAAAPTPLSRSLVSRPLPLGVRALDGLLTAAEGQRVGLFGPPGAGKSTLVARIVQGARADAFVVALVGERGREVREFLERHLPEAARRRAVVVAATSDRPALERMKAAQVATAIAEWFRDQGMRVVLLVDSVTRLARALREVGLAAGEPPTRRGFPPSVFAALPRLLERAGPAATGSITAFYTVLLEGELASDPVAEEVKSILDGHVILSPALAAAEHHPAIDILASRSRVMEAAVTPQHRAAAGALRRLLARYAEIELLVRVGEYRAGTDPLADEAIRKIEAIRAFLRQPEEAPTAFAETVRRLGELAA</sequence>
<dbReference type="PANTHER" id="PTHR15184:SF9">
    <property type="entry name" value="SPI-1 TYPE 3 SECRETION SYSTEM ATPASE"/>
    <property type="match status" value="1"/>
</dbReference>
<dbReference type="PANTHER" id="PTHR15184">
    <property type="entry name" value="ATP SYNTHASE"/>
    <property type="match status" value="1"/>
</dbReference>
<organism evidence="10 11">
    <name type="scientific">Plastoroseomonas hellenica</name>
    <dbReference type="NCBI Taxonomy" id="2687306"/>
    <lineage>
        <taxon>Bacteria</taxon>
        <taxon>Pseudomonadati</taxon>
        <taxon>Pseudomonadota</taxon>
        <taxon>Alphaproteobacteria</taxon>
        <taxon>Acetobacterales</taxon>
        <taxon>Acetobacteraceae</taxon>
        <taxon>Plastoroseomonas</taxon>
    </lineage>
</organism>
<keyword evidence="11" id="KW-1185">Reference proteome</keyword>
<dbReference type="InterPro" id="IPR020003">
    <property type="entry name" value="ATPase_a/bsu_AS"/>
</dbReference>
<dbReference type="InterPro" id="IPR027417">
    <property type="entry name" value="P-loop_NTPase"/>
</dbReference>
<gene>
    <name evidence="10" type="ORF">GXW71_00965</name>
</gene>
<evidence type="ECO:0000256" key="4">
    <source>
        <dbReference type="ARBA" id="ARBA00022741"/>
    </source>
</evidence>
<keyword evidence="4" id="KW-0547">Nucleotide-binding</keyword>
<evidence type="ECO:0000256" key="8">
    <source>
        <dbReference type="ARBA" id="ARBA00034006"/>
    </source>
</evidence>
<evidence type="ECO:0000256" key="3">
    <source>
        <dbReference type="ARBA" id="ARBA00022490"/>
    </source>
</evidence>
<dbReference type="RefSeq" id="WP_211850440.1">
    <property type="nucleotide sequence ID" value="NZ_JAAGBB010000001.1"/>
</dbReference>
<evidence type="ECO:0000313" key="10">
    <source>
        <dbReference type="EMBL" id="MBR0662913.1"/>
    </source>
</evidence>
<dbReference type="Proteomes" id="UP001196870">
    <property type="component" value="Unassembled WGS sequence"/>
</dbReference>
<keyword evidence="5" id="KW-0067">ATP-binding</keyword>
<feature type="domain" description="AAA+ ATPase" evidence="9">
    <location>
        <begin position="153"/>
        <end position="334"/>
    </location>
</feature>
<reference evidence="11" key="1">
    <citation type="journal article" date="2021" name="Syst. Appl. Microbiol.">
        <title>Roseomonas hellenica sp. nov., isolated from roots of wild-growing Alkanna tinctoria.</title>
        <authorList>
            <person name="Rat A."/>
            <person name="Naranjo H.D."/>
            <person name="Lebbe L."/>
            <person name="Cnockaert M."/>
            <person name="Krigas N."/>
            <person name="Grigoriadou K."/>
            <person name="Maloupa E."/>
            <person name="Willems A."/>
        </authorList>
    </citation>
    <scope>NUCLEOTIDE SEQUENCE [LARGE SCALE GENOMIC DNA]</scope>
    <source>
        <strain evidence="11">LMG 31523</strain>
    </source>
</reference>
<dbReference type="InterPro" id="IPR040627">
    <property type="entry name" value="T3SS_ATPase_C"/>
</dbReference>
<keyword evidence="2" id="KW-0813">Transport</keyword>
<evidence type="ECO:0000256" key="2">
    <source>
        <dbReference type="ARBA" id="ARBA00022448"/>
    </source>
</evidence>
<evidence type="ECO:0000256" key="1">
    <source>
        <dbReference type="ARBA" id="ARBA00004496"/>
    </source>
</evidence>
<proteinExistence type="predicted"/>